<feature type="transmembrane region" description="Helical" evidence="6">
    <location>
        <begin position="453"/>
        <end position="474"/>
    </location>
</feature>
<feature type="transmembrane region" description="Helical" evidence="6">
    <location>
        <begin position="174"/>
        <end position="196"/>
    </location>
</feature>
<keyword evidence="7" id="KW-1185">Reference proteome</keyword>
<feature type="transmembrane region" description="Helical" evidence="6">
    <location>
        <begin position="338"/>
        <end position="357"/>
    </location>
</feature>
<organism evidence="7 8">
    <name type="scientific">Strongyloides venezuelensis</name>
    <name type="common">Threadworm</name>
    <dbReference type="NCBI Taxonomy" id="75913"/>
    <lineage>
        <taxon>Eukaryota</taxon>
        <taxon>Metazoa</taxon>
        <taxon>Ecdysozoa</taxon>
        <taxon>Nematoda</taxon>
        <taxon>Chromadorea</taxon>
        <taxon>Rhabditida</taxon>
        <taxon>Tylenchina</taxon>
        <taxon>Panagrolaimomorpha</taxon>
        <taxon>Strongyloidoidea</taxon>
        <taxon>Strongyloididae</taxon>
        <taxon>Strongyloides</taxon>
    </lineage>
</organism>
<name>A0A0K0F411_STRVS</name>
<dbReference type="WBParaSite" id="SVE_0354600.1">
    <property type="protein sequence ID" value="SVE_0354600.1"/>
    <property type="gene ID" value="SVE_0354600"/>
</dbReference>
<dbReference type="Gene3D" id="1.20.1250.20">
    <property type="entry name" value="MFS general substrate transporter like domains"/>
    <property type="match status" value="1"/>
</dbReference>
<evidence type="ECO:0000256" key="6">
    <source>
        <dbReference type="SAM" id="Phobius"/>
    </source>
</evidence>
<dbReference type="AlphaFoldDB" id="A0A0K0F411"/>
<keyword evidence="4 6" id="KW-1133">Transmembrane helix</keyword>
<feature type="transmembrane region" description="Helical" evidence="6">
    <location>
        <begin position="216"/>
        <end position="235"/>
    </location>
</feature>
<evidence type="ECO:0000256" key="1">
    <source>
        <dbReference type="ARBA" id="ARBA00004127"/>
    </source>
</evidence>
<feature type="transmembrane region" description="Helical" evidence="6">
    <location>
        <begin position="43"/>
        <end position="68"/>
    </location>
</feature>
<feature type="transmembrane region" description="Helical" evidence="6">
    <location>
        <begin position="143"/>
        <end position="162"/>
    </location>
</feature>
<feature type="transmembrane region" description="Helical" evidence="6">
    <location>
        <begin position="305"/>
        <end position="326"/>
    </location>
</feature>
<dbReference type="SUPFAM" id="SSF103473">
    <property type="entry name" value="MFS general substrate transporter"/>
    <property type="match status" value="1"/>
</dbReference>
<feature type="transmembrane region" description="Helical" evidence="6">
    <location>
        <begin position="389"/>
        <end position="411"/>
    </location>
</feature>
<keyword evidence="5 6" id="KW-0472">Membrane</keyword>
<evidence type="ECO:0000256" key="4">
    <source>
        <dbReference type="ARBA" id="ARBA00022989"/>
    </source>
</evidence>
<evidence type="ECO:0000256" key="2">
    <source>
        <dbReference type="ARBA" id="ARBA00022448"/>
    </source>
</evidence>
<feature type="transmembrane region" description="Helical" evidence="6">
    <location>
        <begin position="268"/>
        <end position="285"/>
    </location>
</feature>
<keyword evidence="3 6" id="KW-0812">Transmembrane</keyword>
<evidence type="ECO:0000256" key="3">
    <source>
        <dbReference type="ARBA" id="ARBA00022692"/>
    </source>
</evidence>
<sequence>MVKVKEKNSDIHILKINILPGFNGILETKEYKKNEVNSDWKSIILIYLLIFLLGTQFSLFNITVFPYFSFLDPYAEFRTFVFIMIYHILGQAIGTVFFGYVSVRIKSYNKIFLMAIGYLIFGNILYLFLSLFPIFFVQYILSIARYITGYGCGIIGSAYAYCIGASKDRDKKVVIYFSITSYITGIASGHLLFSLFRSYDMPTKVYFCHLLVTKESLPSLLMSFLYFVYLLIYLFSFKESFFGDEYDKNTTLEKYVEALFKVGSIKKVSILAYNWFLISIMFYTYESFPIYWTELDMLLKKSWKILTFEVITGMIFMTAIFTTLLMSLPPLKKLKPHTLIVFGFFLLIMYNLLNYPLPFYDNSVGKAQLNSTFKNIYSFNGNQNVPFEIYVLSSIFCLGIGLSTILGPTLFEYSRLLGRKRPSFMINMLQLIGCFAQLLSLIMILIIEHYNVSHFYMIIFGFLSLIAFIINIFFYQDTFETQISDE</sequence>
<reference evidence="7" key="1">
    <citation type="submission" date="2014-07" db="EMBL/GenBank/DDBJ databases">
        <authorList>
            <person name="Martin A.A"/>
            <person name="De Silva N."/>
        </authorList>
    </citation>
    <scope>NUCLEOTIDE SEQUENCE</scope>
</reference>
<dbReference type="Proteomes" id="UP000035680">
    <property type="component" value="Unassembled WGS sequence"/>
</dbReference>
<dbReference type="GO" id="GO:0005765">
    <property type="term" value="C:lysosomal membrane"/>
    <property type="evidence" value="ECO:0007669"/>
    <property type="project" value="TreeGrafter"/>
</dbReference>
<dbReference type="InterPro" id="IPR036259">
    <property type="entry name" value="MFS_trans_sf"/>
</dbReference>
<dbReference type="InterPro" id="IPR051068">
    <property type="entry name" value="MFS_Domain-Containing_Protein"/>
</dbReference>
<dbReference type="PANTHER" id="PTHR23510">
    <property type="entry name" value="INNER MEMBRANE TRANSPORT PROTEIN YAJR"/>
    <property type="match status" value="1"/>
</dbReference>
<feature type="transmembrane region" description="Helical" evidence="6">
    <location>
        <begin position="115"/>
        <end position="137"/>
    </location>
</feature>
<evidence type="ECO:0000256" key="5">
    <source>
        <dbReference type="ARBA" id="ARBA00023136"/>
    </source>
</evidence>
<dbReference type="PANTHER" id="PTHR23510:SF3">
    <property type="entry name" value="MAJOR FACILITATOR SUPERFAMILY DOMAIN-CONTAINING PROTEIN 8"/>
    <property type="match status" value="1"/>
</dbReference>
<dbReference type="GO" id="GO:0012505">
    <property type="term" value="C:endomembrane system"/>
    <property type="evidence" value="ECO:0007669"/>
    <property type="project" value="UniProtKB-SubCell"/>
</dbReference>
<feature type="transmembrane region" description="Helical" evidence="6">
    <location>
        <begin position="80"/>
        <end position="103"/>
    </location>
</feature>
<evidence type="ECO:0000313" key="8">
    <source>
        <dbReference type="WBParaSite" id="SVE_0354600.1"/>
    </source>
</evidence>
<proteinExistence type="predicted"/>
<reference evidence="8" key="2">
    <citation type="submission" date="2015-08" db="UniProtKB">
        <authorList>
            <consortium name="WormBaseParasite"/>
        </authorList>
    </citation>
    <scope>IDENTIFICATION</scope>
</reference>
<protein>
    <submittedName>
        <fullName evidence="8">MFS domain-containing protein</fullName>
    </submittedName>
</protein>
<accession>A0A0K0F411</accession>
<keyword evidence="2" id="KW-0813">Transport</keyword>
<evidence type="ECO:0000313" key="7">
    <source>
        <dbReference type="Proteomes" id="UP000035680"/>
    </source>
</evidence>
<feature type="transmembrane region" description="Helical" evidence="6">
    <location>
        <begin position="423"/>
        <end position="447"/>
    </location>
</feature>
<comment type="subcellular location">
    <subcellularLocation>
        <location evidence="1">Endomembrane system</location>
        <topology evidence="1">Multi-pass membrane protein</topology>
    </subcellularLocation>
</comment>